<feature type="transmembrane region" description="Helical" evidence="1">
    <location>
        <begin position="63"/>
        <end position="80"/>
    </location>
</feature>
<keyword evidence="1" id="KW-0472">Membrane</keyword>
<protein>
    <submittedName>
        <fullName evidence="2">Uncharacterized protein</fullName>
    </submittedName>
</protein>
<evidence type="ECO:0000313" key="3">
    <source>
        <dbReference type="Proteomes" id="UP000288079"/>
    </source>
</evidence>
<dbReference type="Proteomes" id="UP000288079">
    <property type="component" value="Unassembled WGS sequence"/>
</dbReference>
<comment type="caution">
    <text evidence="2">The sequence shown here is derived from an EMBL/GenBank/DDBJ whole genome shotgun (WGS) entry which is preliminary data.</text>
</comment>
<evidence type="ECO:0000313" key="2">
    <source>
        <dbReference type="EMBL" id="GCB35085.1"/>
    </source>
</evidence>
<proteinExistence type="predicted"/>
<keyword evidence="1" id="KW-1133">Transmembrane helix</keyword>
<gene>
    <name evidence="2" type="ORF">KGMB02408_20300</name>
</gene>
<keyword evidence="3" id="KW-1185">Reference proteome</keyword>
<sequence length="89" mass="10475">MSDKAPRSLQIVLASYFNFEFEIKLMQSYIPIQRQAELHKIMRVIFDDYYYLSLISAQKSNSIAILCYNLLVFPLFFMPVKELLVTFAP</sequence>
<dbReference type="EMBL" id="BHWB01000005">
    <property type="protein sequence ID" value="GCB35085.1"/>
    <property type="molecule type" value="Genomic_DNA"/>
</dbReference>
<name>A0A401LU47_9BACE</name>
<dbReference type="AlphaFoldDB" id="A0A401LU47"/>
<reference evidence="2 3" key="1">
    <citation type="submission" date="2018-10" db="EMBL/GenBank/DDBJ databases">
        <title>Draft Genome Sequence of Bacteroides sp. KCTC 15687.</title>
        <authorList>
            <person name="Yu S.Y."/>
            <person name="Kim J.S."/>
            <person name="Oh B.S."/>
            <person name="Park S.H."/>
            <person name="Kang S.W."/>
            <person name="Park J.E."/>
            <person name="Choi S.H."/>
            <person name="Han K.I."/>
            <person name="Lee K.C."/>
            <person name="Eom M.K."/>
            <person name="Suh M.K."/>
            <person name="Lee D.H."/>
            <person name="Yoon H."/>
            <person name="Kim B."/>
            <person name="Yang S.J."/>
            <person name="Lee J.S."/>
            <person name="Lee J.H."/>
        </authorList>
    </citation>
    <scope>NUCLEOTIDE SEQUENCE [LARGE SCALE GENOMIC DNA]</scope>
    <source>
        <strain evidence="2 3">KCTC 15687</strain>
    </source>
</reference>
<organism evidence="2 3">
    <name type="scientific">Bacteroides faecalis</name>
    <dbReference type="NCBI Taxonomy" id="2447885"/>
    <lineage>
        <taxon>Bacteria</taxon>
        <taxon>Pseudomonadati</taxon>
        <taxon>Bacteroidota</taxon>
        <taxon>Bacteroidia</taxon>
        <taxon>Bacteroidales</taxon>
        <taxon>Bacteroidaceae</taxon>
        <taxon>Bacteroides</taxon>
    </lineage>
</organism>
<accession>A0A401LU47</accession>
<evidence type="ECO:0000256" key="1">
    <source>
        <dbReference type="SAM" id="Phobius"/>
    </source>
</evidence>
<keyword evidence="1" id="KW-0812">Transmembrane</keyword>